<evidence type="ECO:0000313" key="2">
    <source>
        <dbReference type="Proteomes" id="UP000476176"/>
    </source>
</evidence>
<dbReference type="EMBL" id="QXGC01001104">
    <property type="protein sequence ID" value="KAE9211195.1"/>
    <property type="molecule type" value="Genomic_DNA"/>
</dbReference>
<comment type="caution">
    <text evidence="1">The sequence shown here is derived from an EMBL/GenBank/DDBJ whole genome shotgun (WGS) entry which is preliminary data.</text>
</comment>
<gene>
    <name evidence="1" type="ORF">PF004_g15997</name>
</gene>
<proteinExistence type="predicted"/>
<sequence length="47" mass="4937">MSPRKGKKRAPAIDSKVTCETFETTDEASLAISETPLAISETPVAAS</sequence>
<name>A0A6G0NJP4_9STRA</name>
<evidence type="ECO:0000313" key="1">
    <source>
        <dbReference type="EMBL" id="KAE9211195.1"/>
    </source>
</evidence>
<protein>
    <submittedName>
        <fullName evidence="1">Uncharacterized protein</fullName>
    </submittedName>
</protein>
<dbReference type="AlphaFoldDB" id="A0A6G0NJP4"/>
<reference evidence="1 2" key="1">
    <citation type="submission" date="2018-09" db="EMBL/GenBank/DDBJ databases">
        <title>Genomic investigation of the strawberry pathogen Phytophthora fragariae indicates pathogenicity is determined by transcriptional variation in three key races.</title>
        <authorList>
            <person name="Adams T.M."/>
            <person name="Armitage A.D."/>
            <person name="Sobczyk M.K."/>
            <person name="Bates H.J."/>
            <person name="Dunwell J.M."/>
            <person name="Nellist C.F."/>
            <person name="Harrison R.J."/>
        </authorList>
    </citation>
    <scope>NUCLEOTIDE SEQUENCE [LARGE SCALE GENOMIC DNA]</scope>
    <source>
        <strain evidence="1 2">BC-23</strain>
    </source>
</reference>
<dbReference type="Proteomes" id="UP000476176">
    <property type="component" value="Unassembled WGS sequence"/>
</dbReference>
<accession>A0A6G0NJP4</accession>
<organism evidence="1 2">
    <name type="scientific">Phytophthora fragariae</name>
    <dbReference type="NCBI Taxonomy" id="53985"/>
    <lineage>
        <taxon>Eukaryota</taxon>
        <taxon>Sar</taxon>
        <taxon>Stramenopiles</taxon>
        <taxon>Oomycota</taxon>
        <taxon>Peronosporomycetes</taxon>
        <taxon>Peronosporales</taxon>
        <taxon>Peronosporaceae</taxon>
        <taxon>Phytophthora</taxon>
    </lineage>
</organism>